<reference evidence="1 2" key="1">
    <citation type="journal article" date="2018" name="Sci. Rep.">
        <title>Extensive genomic diversity among Mycobacterium marinum strains revealed by whole genome sequencing.</title>
        <authorList>
            <person name="Das S."/>
            <person name="Pettersson B.M."/>
            <person name="Behra P.R."/>
            <person name="Mallick A."/>
            <person name="Cheramie M."/>
            <person name="Ramesh M."/>
            <person name="Shirreff L."/>
            <person name="DuCote T."/>
            <person name="Dasgupta S."/>
            <person name="Ennis D.G."/>
            <person name="Kirsebom L.A."/>
        </authorList>
    </citation>
    <scope>NUCLEOTIDE SEQUENCE [LARGE SCALE GENOMIC DNA]</scope>
    <source>
        <strain evidence="1 2">Davis1</strain>
    </source>
</reference>
<dbReference type="AlphaFoldDB" id="A0A3E2MUU4"/>
<evidence type="ECO:0000313" key="2">
    <source>
        <dbReference type="Proteomes" id="UP000257451"/>
    </source>
</evidence>
<sequence>MNCHRSVHQPRLGRLTPIEFEAIMTETANQAA</sequence>
<accession>A0A3E2MUU4</accession>
<gene>
    <name evidence="1" type="ORF">DAVIS_02887</name>
</gene>
<evidence type="ECO:0000313" key="1">
    <source>
        <dbReference type="EMBL" id="RFZ40342.1"/>
    </source>
</evidence>
<proteinExistence type="predicted"/>
<protein>
    <submittedName>
        <fullName evidence="1">Uncharacterized protein</fullName>
    </submittedName>
</protein>
<dbReference type="EMBL" id="PEDF01000089">
    <property type="protein sequence ID" value="RFZ40342.1"/>
    <property type="molecule type" value="Genomic_DNA"/>
</dbReference>
<dbReference type="Proteomes" id="UP000257451">
    <property type="component" value="Unassembled WGS sequence"/>
</dbReference>
<organism evidence="1 2">
    <name type="scientific">Mycobacterium marinum</name>
    <dbReference type="NCBI Taxonomy" id="1781"/>
    <lineage>
        <taxon>Bacteria</taxon>
        <taxon>Bacillati</taxon>
        <taxon>Actinomycetota</taxon>
        <taxon>Actinomycetes</taxon>
        <taxon>Mycobacteriales</taxon>
        <taxon>Mycobacteriaceae</taxon>
        <taxon>Mycobacterium</taxon>
        <taxon>Mycobacterium ulcerans group</taxon>
    </lineage>
</organism>
<comment type="caution">
    <text evidence="1">The sequence shown here is derived from an EMBL/GenBank/DDBJ whole genome shotgun (WGS) entry which is preliminary data.</text>
</comment>
<name>A0A3E2MUU4_MYCMR</name>